<organism evidence="2 3">
    <name type="scientific">Prorocentrum cordatum</name>
    <dbReference type="NCBI Taxonomy" id="2364126"/>
    <lineage>
        <taxon>Eukaryota</taxon>
        <taxon>Sar</taxon>
        <taxon>Alveolata</taxon>
        <taxon>Dinophyceae</taxon>
        <taxon>Prorocentrales</taxon>
        <taxon>Prorocentraceae</taxon>
        <taxon>Prorocentrum</taxon>
    </lineage>
</organism>
<evidence type="ECO:0000313" key="3">
    <source>
        <dbReference type="Proteomes" id="UP001189429"/>
    </source>
</evidence>
<proteinExistence type="predicted"/>
<evidence type="ECO:0000256" key="1">
    <source>
        <dbReference type="SAM" id="MobiDB-lite"/>
    </source>
</evidence>
<accession>A0ABN9YFS4</accession>
<feature type="non-terminal residue" evidence="2">
    <location>
        <position position="1002"/>
    </location>
</feature>
<sequence>MVDFDDKCAKCWKRYSKGGFHMYLSWPEYCEYAGDDANQGALAEVDKNIESSPELLNFRQHGVEATRTSGWRVRKGFMALGKTEFKSKMNGEPRSKMPACPSVEVCKEGSNVAETFYLFEHPLMPFRTLSYFSEYGASDTVKHLDPSMHLAAQMNTHAMHTVLDAANGSSGFSGLLNGKIPELNTFKKAFVTERAKAAAEAAEKKRLKKQDSIGATQGEQEDIYIEDGEEKFVEDQPVVTVGARGGEGGQSGVAASSAASAACPAAASADAGAYGRSPMPPRVQRAASHADDDGRSVFSDPATEAGGPERKGTPRGHDAAYYVRVLDLQQITDGEKLGVQEHHARVLLKSSRMTTDERDKLHNHLELVDHAKKLADDNLEFLLPDAFSKAVDTIIVGNGVEPSAALETSAFKIRVKEMLQHATTEAGLRALFGCLRPWAIPGGVAYDLKQPILACSRIAPKEKAALFTNYVAANLLNPLVKKGQSGKDSLVQAAVILKGFLSESSEHTESIDDVILHVILELRSLRDALCALVSSTLTDKIDCMSDLRMLHKYMSTHNASLFGSVGQSMKRTEWYEARLTDIIQKEESMTSLSDTMGSCISAMEAAMLEDCLTKQVEVVTSACENLTKVQTMLDPEYSEHFSSKIEPVVNAILASVGAACRDRTIPDDLTQKLASSTMEMSYAFPAREDVIAMSGTIASYAKESRKEAVEKCLVESVAACLRLGEDAGPGDVKGVLSSLLAAADNAAGADVSCGVQDDATKALKLIMAAASKYPNELGPTCLHVETALGKVLASIAETTKTEGYVLTNFLNLVDAVNGYAPNYEHEKERINTGAFNLAAYDKLHSTLVFFEKICPQMDDMTSLMQRASSMVSAGKEALMTHEMAVAESAKAALESALALVRDENGVPLGQTQFKAMLSAAVSLRDVYAKFGGMLPQHEYDSMIALVNEAKAFTLSLAIVGVLGAPNSDKVAHHRAITKLQKSAAETAVNVMLNRVLVAQLAK</sequence>
<dbReference type="Proteomes" id="UP001189429">
    <property type="component" value="Unassembled WGS sequence"/>
</dbReference>
<protein>
    <submittedName>
        <fullName evidence="2">Uncharacterized protein</fullName>
    </submittedName>
</protein>
<reference evidence="2" key="1">
    <citation type="submission" date="2023-10" db="EMBL/GenBank/DDBJ databases">
        <authorList>
            <person name="Chen Y."/>
            <person name="Shah S."/>
            <person name="Dougan E. K."/>
            <person name="Thang M."/>
            <person name="Chan C."/>
        </authorList>
    </citation>
    <scope>NUCLEOTIDE SEQUENCE [LARGE SCALE GENOMIC DNA]</scope>
</reference>
<evidence type="ECO:0000313" key="2">
    <source>
        <dbReference type="EMBL" id="CAK0910687.1"/>
    </source>
</evidence>
<dbReference type="EMBL" id="CAUYUJ010022446">
    <property type="protein sequence ID" value="CAK0910687.1"/>
    <property type="molecule type" value="Genomic_DNA"/>
</dbReference>
<name>A0ABN9YFS4_9DINO</name>
<gene>
    <name evidence="2" type="ORF">PCOR1329_LOCUS84804</name>
</gene>
<keyword evidence="3" id="KW-1185">Reference proteome</keyword>
<feature type="region of interest" description="Disordered" evidence="1">
    <location>
        <begin position="270"/>
        <end position="316"/>
    </location>
</feature>
<feature type="compositionally biased region" description="Basic and acidic residues" evidence="1">
    <location>
        <begin position="307"/>
        <end position="316"/>
    </location>
</feature>
<comment type="caution">
    <text evidence="2">The sequence shown here is derived from an EMBL/GenBank/DDBJ whole genome shotgun (WGS) entry which is preliminary data.</text>
</comment>